<evidence type="ECO:0000259" key="1">
    <source>
        <dbReference type="Pfam" id="PF13280"/>
    </source>
</evidence>
<dbReference type="PROSITE" id="PS52050">
    <property type="entry name" value="WYL"/>
    <property type="match status" value="2"/>
</dbReference>
<dbReference type="InterPro" id="IPR043839">
    <property type="entry name" value="PafC_HTH"/>
</dbReference>
<reference evidence="3 4" key="1">
    <citation type="submission" date="2023-07" db="EMBL/GenBank/DDBJ databases">
        <title>Sequencing the genomes of 1000 actinobacteria strains.</title>
        <authorList>
            <person name="Klenk H.-P."/>
        </authorList>
    </citation>
    <scope>NUCLEOTIDE SEQUENCE [LARGE SCALE GENOMIC DNA]</scope>
    <source>
        <strain evidence="3 4">DSM 22966</strain>
    </source>
</reference>
<keyword evidence="3" id="KW-0647">Proteasome</keyword>
<evidence type="ECO:0000259" key="2">
    <source>
        <dbReference type="Pfam" id="PF19187"/>
    </source>
</evidence>
<keyword evidence="4" id="KW-1185">Reference proteome</keyword>
<gene>
    <name evidence="3" type="ORF">J2S62_001424</name>
</gene>
<accession>A0ABU2B0N1</accession>
<comment type="caution">
    <text evidence="3">The sequence shown here is derived from an EMBL/GenBank/DDBJ whole genome shotgun (WGS) entry which is preliminary data.</text>
</comment>
<dbReference type="Pfam" id="PF13280">
    <property type="entry name" value="WYL"/>
    <property type="match status" value="2"/>
</dbReference>
<evidence type="ECO:0000313" key="4">
    <source>
        <dbReference type="Proteomes" id="UP001183794"/>
    </source>
</evidence>
<feature type="domain" description="WYL" evidence="1">
    <location>
        <begin position="491"/>
        <end position="557"/>
    </location>
</feature>
<protein>
    <submittedName>
        <fullName evidence="3">Proteasome accessory factor B</fullName>
    </submittedName>
</protein>
<dbReference type="EMBL" id="JAVDYJ010000001">
    <property type="protein sequence ID" value="MDR7347167.1"/>
    <property type="molecule type" value="Genomic_DNA"/>
</dbReference>
<sequence length="666" mass="74242">MSRSAERIVSLLWLLLEAGATGRTKAEIFSYLYDHLDTSTAAKQRQFSRDKEVLTTIGVPVEWDQDLNTDGTYRIDGDRLYLPDLSLTEDEVLALHQARALWMKTPIEDAIHTALARITASRPTTPPVVGAQLEMSHRLLTDLVTAAREQTPVKFRYRTAGSEAIVQRHVRPWAILMAHQQWYMVGWDFDRHDERLFKLSRIESKTITPLSADAISVASNASMRPADFDIEAIRQRLYLQQPQTDAYVWLRHNTPSSLRVRAQAIEQRNGWELLHLTYQDALKTAASVASLTTLAQVDQKRSPELAELVADILAIVRDAHVGASPLTVPKLQKVARTRRRTRDKDVIARRLGLVAVVNQHGGTMPRADLRQRFGIDDTTLTEDLQAMQFWGMPETDFAGRQFEIDPLADPVQIANAELLAQPWQLSAPEALGLISGLSAVPTIPGISQRQRAAARTLETKLRNAIEAVAPQVGSPDPIVHPDLSLGKDDEIAEILHRAAQEQQVVSMSYYSESSGTIGTRAIEPLKLLYAGGHGYVRAWCRSTESVRTFRLDRIGAASVTAERFEPTAHQAVDDALTPMTDSESLTVVVHATHRYRDVIGAYHPFATAVASDGSIFARLAFRNRSTLMELLTTHAGQVVVLEPDTTRSEIWEATNRAVNARYESTR</sequence>
<dbReference type="InterPro" id="IPR051534">
    <property type="entry name" value="CBASS_pafABC_assoc_protein"/>
</dbReference>
<dbReference type="Proteomes" id="UP001183794">
    <property type="component" value="Unassembled WGS sequence"/>
</dbReference>
<feature type="domain" description="WYL" evidence="1">
    <location>
        <begin position="139"/>
        <end position="204"/>
    </location>
</feature>
<dbReference type="RefSeq" id="WP_310173030.1">
    <property type="nucleotide sequence ID" value="NZ_BAABHE010000002.1"/>
</dbReference>
<dbReference type="GO" id="GO:0000502">
    <property type="term" value="C:proteasome complex"/>
    <property type="evidence" value="ECO:0007669"/>
    <property type="project" value="UniProtKB-KW"/>
</dbReference>
<dbReference type="Pfam" id="PF19187">
    <property type="entry name" value="HTH_PafC"/>
    <property type="match status" value="1"/>
</dbReference>
<organism evidence="3 4">
    <name type="scientific">Enteractinococcus fodinae</name>
    <dbReference type="NCBI Taxonomy" id="684663"/>
    <lineage>
        <taxon>Bacteria</taxon>
        <taxon>Bacillati</taxon>
        <taxon>Actinomycetota</taxon>
        <taxon>Actinomycetes</taxon>
        <taxon>Micrococcales</taxon>
        <taxon>Micrococcaceae</taxon>
    </lineage>
</organism>
<name>A0ABU2B0N1_9MICC</name>
<dbReference type="PANTHER" id="PTHR34580:SF1">
    <property type="entry name" value="PROTEIN PAFC"/>
    <property type="match status" value="1"/>
</dbReference>
<dbReference type="InterPro" id="IPR026881">
    <property type="entry name" value="WYL_dom"/>
</dbReference>
<dbReference type="PANTHER" id="PTHR34580">
    <property type="match status" value="1"/>
</dbReference>
<feature type="domain" description="PafC HTH" evidence="2">
    <location>
        <begin position="347"/>
        <end position="462"/>
    </location>
</feature>
<proteinExistence type="predicted"/>
<evidence type="ECO:0000313" key="3">
    <source>
        <dbReference type="EMBL" id="MDR7347167.1"/>
    </source>
</evidence>